<gene>
    <name evidence="8" type="ORF">BO71DRAFT_324844</name>
</gene>
<feature type="region of interest" description="Disordered" evidence="7">
    <location>
        <begin position="63"/>
        <end position="96"/>
    </location>
</feature>
<reference evidence="8 9" key="1">
    <citation type="submission" date="2018-02" db="EMBL/GenBank/DDBJ databases">
        <title>The genomes of Aspergillus section Nigri reveals drivers in fungal speciation.</title>
        <authorList>
            <consortium name="DOE Joint Genome Institute"/>
            <person name="Vesth T.C."/>
            <person name="Nybo J."/>
            <person name="Theobald S."/>
            <person name="Brandl J."/>
            <person name="Frisvad J.C."/>
            <person name="Nielsen K.F."/>
            <person name="Lyhne E.K."/>
            <person name="Kogle M.E."/>
            <person name="Kuo A."/>
            <person name="Riley R."/>
            <person name="Clum A."/>
            <person name="Nolan M."/>
            <person name="Lipzen A."/>
            <person name="Salamov A."/>
            <person name="Henrissat B."/>
            <person name="Wiebenga A."/>
            <person name="De vries R.P."/>
            <person name="Grigoriev I.V."/>
            <person name="Mortensen U.H."/>
            <person name="Andersen M.R."/>
            <person name="Baker S.E."/>
        </authorList>
    </citation>
    <scope>NUCLEOTIDE SEQUENCE [LARGE SCALE GENOMIC DNA]</scope>
    <source>
        <strain evidence="8 9">CBS 707.79</strain>
    </source>
</reference>
<dbReference type="OrthoDB" id="2355at2759"/>
<dbReference type="VEuPathDB" id="FungiDB:BO71DRAFT_324844"/>
<feature type="compositionally biased region" description="Gly residues" evidence="7">
    <location>
        <begin position="83"/>
        <end position="93"/>
    </location>
</feature>
<dbReference type="InterPro" id="IPR011004">
    <property type="entry name" value="Trimer_LpxA-like_sf"/>
</dbReference>
<evidence type="ECO:0000256" key="2">
    <source>
        <dbReference type="ARBA" id="ARBA00007719"/>
    </source>
</evidence>
<evidence type="ECO:0000256" key="3">
    <source>
        <dbReference type="ARBA" id="ARBA00016573"/>
    </source>
</evidence>
<keyword evidence="5" id="KW-0206">Cytoskeleton</keyword>
<evidence type="ECO:0000256" key="6">
    <source>
        <dbReference type="ARBA" id="ARBA00034687"/>
    </source>
</evidence>
<evidence type="ECO:0000256" key="4">
    <source>
        <dbReference type="ARBA" id="ARBA00022490"/>
    </source>
</evidence>
<protein>
    <recommendedName>
        <fullName evidence="3">Dynactin subunit 6</fullName>
    </recommendedName>
</protein>
<proteinExistence type="inferred from homology"/>
<keyword evidence="9" id="KW-1185">Reference proteome</keyword>
<evidence type="ECO:0000256" key="1">
    <source>
        <dbReference type="ARBA" id="ARBA00004245"/>
    </source>
</evidence>
<feature type="non-terminal residue" evidence="8">
    <location>
        <position position="1"/>
    </location>
</feature>
<organism evidence="8 9">
    <name type="scientific">Aspergillus ellipticus CBS 707.79</name>
    <dbReference type="NCBI Taxonomy" id="1448320"/>
    <lineage>
        <taxon>Eukaryota</taxon>
        <taxon>Fungi</taxon>
        <taxon>Dikarya</taxon>
        <taxon>Ascomycota</taxon>
        <taxon>Pezizomycotina</taxon>
        <taxon>Eurotiomycetes</taxon>
        <taxon>Eurotiomycetidae</taxon>
        <taxon>Eurotiales</taxon>
        <taxon>Aspergillaceae</taxon>
        <taxon>Aspergillus</taxon>
        <taxon>Aspergillus subgen. Circumdati</taxon>
    </lineage>
</organism>
<dbReference type="GO" id="GO:0007052">
    <property type="term" value="P:mitotic spindle organization"/>
    <property type="evidence" value="ECO:0007669"/>
    <property type="project" value="TreeGrafter"/>
</dbReference>
<dbReference type="Proteomes" id="UP000247810">
    <property type="component" value="Unassembled WGS sequence"/>
</dbReference>
<sequence>RPPITAHPTATISDSTIFQGTHAISIGAGTIIHPRTRILSHDGPIIIGNGCVISEKSVIGAPLPVPSHPSNPLNKPLPSTSGNSGGSGSGGVGSSSPIPTRLSNTVLIGPGAQIHPGSVLHSAVTIDALAVVGRRAVVGAHSKVCAGCEVVPGGNVREWMVVWGVGGGFGQRRRARGVGKVVGVAAGGAGGGGGGGLEGRVIEDARLIVLHKEREALGRLIGVAAAGGRRR</sequence>
<dbReference type="GO" id="GO:0005869">
    <property type="term" value="C:dynactin complex"/>
    <property type="evidence" value="ECO:0007669"/>
    <property type="project" value="InterPro"/>
</dbReference>
<comment type="function">
    <text evidence="6">Part of the dynactin complex that activates the molecular motor dynein for ultra-processive transport along microtubules.</text>
</comment>
<dbReference type="SUPFAM" id="SSF51161">
    <property type="entry name" value="Trimeric LpxA-like enzymes"/>
    <property type="match status" value="1"/>
</dbReference>
<dbReference type="PANTHER" id="PTHR13072:SF0">
    <property type="entry name" value="DYNACTIN SUBUNIT 6"/>
    <property type="match status" value="1"/>
</dbReference>
<comment type="subcellular location">
    <subcellularLocation>
        <location evidence="1">Cytoplasm</location>
        <location evidence="1">Cytoskeleton</location>
    </subcellularLocation>
</comment>
<dbReference type="STRING" id="1448320.A0A319DBC8"/>
<feature type="compositionally biased region" description="Polar residues" evidence="7">
    <location>
        <begin position="70"/>
        <end position="80"/>
    </location>
</feature>
<dbReference type="EMBL" id="KZ825866">
    <property type="protein sequence ID" value="PYH94726.1"/>
    <property type="molecule type" value="Genomic_DNA"/>
</dbReference>
<evidence type="ECO:0000256" key="5">
    <source>
        <dbReference type="ARBA" id="ARBA00023212"/>
    </source>
</evidence>
<dbReference type="GO" id="GO:0070840">
    <property type="term" value="F:dynein complex binding"/>
    <property type="evidence" value="ECO:0007669"/>
    <property type="project" value="TreeGrafter"/>
</dbReference>
<evidence type="ECO:0000313" key="8">
    <source>
        <dbReference type="EMBL" id="PYH94726.1"/>
    </source>
</evidence>
<dbReference type="AlphaFoldDB" id="A0A319DBC8"/>
<keyword evidence="4" id="KW-0963">Cytoplasm</keyword>
<accession>A0A319DBC8</accession>
<name>A0A319DBC8_9EURO</name>
<evidence type="ECO:0000256" key="7">
    <source>
        <dbReference type="SAM" id="MobiDB-lite"/>
    </source>
</evidence>
<comment type="similarity">
    <text evidence="2">Belongs to the dynactin subunits 5/6 family. Dynactin subunit 6 subfamily.</text>
</comment>
<dbReference type="PANTHER" id="PTHR13072">
    <property type="entry name" value="DYNACTIN 6"/>
    <property type="match status" value="1"/>
</dbReference>
<dbReference type="Gene3D" id="2.160.10.10">
    <property type="entry name" value="Hexapeptide repeat proteins"/>
    <property type="match status" value="1"/>
</dbReference>
<dbReference type="InterPro" id="IPR027777">
    <property type="entry name" value="DCTN6"/>
</dbReference>
<evidence type="ECO:0000313" key="9">
    <source>
        <dbReference type="Proteomes" id="UP000247810"/>
    </source>
</evidence>